<name>A0AAU9EKI9_9BACT</name>
<evidence type="ECO:0000256" key="7">
    <source>
        <dbReference type="ARBA" id="ARBA00023285"/>
    </source>
</evidence>
<dbReference type="InterPro" id="IPR050072">
    <property type="entry name" value="Peptidase_M20A"/>
</dbReference>
<dbReference type="Pfam" id="PF01546">
    <property type="entry name" value="Peptidase_M20"/>
    <property type="match status" value="1"/>
</dbReference>
<dbReference type="Gene3D" id="3.40.630.10">
    <property type="entry name" value="Zn peptidases"/>
    <property type="match status" value="1"/>
</dbReference>
<comment type="cofactor">
    <cofactor evidence="2">
        <name>Zn(2+)</name>
        <dbReference type="ChEBI" id="CHEBI:29105"/>
    </cofactor>
</comment>
<keyword evidence="10" id="KW-1185">Reference proteome</keyword>
<dbReference type="GO" id="GO:0046872">
    <property type="term" value="F:metal ion binding"/>
    <property type="evidence" value="ECO:0007669"/>
    <property type="project" value="UniProtKB-KW"/>
</dbReference>
<evidence type="ECO:0000256" key="1">
    <source>
        <dbReference type="ARBA" id="ARBA00001941"/>
    </source>
</evidence>
<dbReference type="SUPFAM" id="SSF53187">
    <property type="entry name" value="Zn-dependent exopeptidases"/>
    <property type="match status" value="1"/>
</dbReference>
<keyword evidence="4" id="KW-0479">Metal-binding</keyword>
<dbReference type="AlphaFoldDB" id="A0AAU9EKI9"/>
<keyword evidence="9" id="KW-0808">Transferase</keyword>
<evidence type="ECO:0000256" key="6">
    <source>
        <dbReference type="ARBA" id="ARBA00022833"/>
    </source>
</evidence>
<dbReference type="Proteomes" id="UP001366166">
    <property type="component" value="Chromosome"/>
</dbReference>
<dbReference type="EMBL" id="AP028679">
    <property type="protein sequence ID" value="BEQ16897.1"/>
    <property type="molecule type" value="Genomic_DNA"/>
</dbReference>
<evidence type="ECO:0000256" key="2">
    <source>
        <dbReference type="ARBA" id="ARBA00001947"/>
    </source>
</evidence>
<dbReference type="KEGG" id="dmp:FAK_39630"/>
<comment type="similarity">
    <text evidence="3">Belongs to the peptidase M20A family.</text>
</comment>
<dbReference type="InterPro" id="IPR010182">
    <property type="entry name" value="ArgE/DapE"/>
</dbReference>
<dbReference type="PANTHER" id="PTHR43808">
    <property type="entry name" value="ACETYLORNITHINE DEACETYLASE"/>
    <property type="match status" value="1"/>
</dbReference>
<dbReference type="NCBIfam" id="NF010589">
    <property type="entry name" value="PRK13983.1"/>
    <property type="match status" value="1"/>
</dbReference>
<keyword evidence="6" id="KW-0862">Zinc</keyword>
<dbReference type="PANTHER" id="PTHR43808:SF32">
    <property type="entry name" value="ARGE_DAPE-RELATED DEACYLASE"/>
    <property type="match status" value="1"/>
</dbReference>
<dbReference type="NCBIfam" id="TIGR01910">
    <property type="entry name" value="DapE-ArgE"/>
    <property type="match status" value="1"/>
</dbReference>
<dbReference type="Pfam" id="PF07687">
    <property type="entry name" value="M20_dimer"/>
    <property type="match status" value="1"/>
</dbReference>
<evidence type="ECO:0000256" key="3">
    <source>
        <dbReference type="ARBA" id="ARBA00006247"/>
    </source>
</evidence>
<dbReference type="InterPro" id="IPR036264">
    <property type="entry name" value="Bact_exopeptidase_dim_dom"/>
</dbReference>
<reference evidence="10" key="1">
    <citation type="journal article" date="2023" name="Arch. Microbiol.">
        <title>Desulfoferula mesophilus gen. nov. sp. nov., a mesophilic sulfate-reducing bacterium isolated from a brackish lake sediment.</title>
        <authorList>
            <person name="Watanabe T."/>
            <person name="Yabe T."/>
            <person name="Tsuji J.M."/>
            <person name="Fukui M."/>
        </authorList>
    </citation>
    <scope>NUCLEOTIDE SEQUENCE [LARGE SCALE GENOMIC DNA]</scope>
    <source>
        <strain evidence="10">12FAK</strain>
    </source>
</reference>
<evidence type="ECO:0000256" key="5">
    <source>
        <dbReference type="ARBA" id="ARBA00022801"/>
    </source>
</evidence>
<keyword evidence="5" id="KW-0378">Hydrolase</keyword>
<gene>
    <name evidence="9" type="ORF">FAK_39630</name>
</gene>
<evidence type="ECO:0000256" key="4">
    <source>
        <dbReference type="ARBA" id="ARBA00022723"/>
    </source>
</evidence>
<proteinExistence type="inferred from homology"/>
<protein>
    <submittedName>
        <fullName evidence="9">Diaminopimelate aminotransferase</fullName>
    </submittedName>
</protein>
<organism evidence="9 10">
    <name type="scientific">Desulfoferula mesophila</name>
    <dbReference type="NCBI Taxonomy" id="3058419"/>
    <lineage>
        <taxon>Bacteria</taxon>
        <taxon>Pseudomonadati</taxon>
        <taxon>Thermodesulfobacteriota</taxon>
        <taxon>Desulfarculia</taxon>
        <taxon>Desulfarculales</taxon>
        <taxon>Desulfarculaceae</taxon>
        <taxon>Desulfoferula</taxon>
    </lineage>
</organism>
<evidence type="ECO:0000313" key="10">
    <source>
        <dbReference type="Proteomes" id="UP001366166"/>
    </source>
</evidence>
<dbReference type="InterPro" id="IPR002933">
    <property type="entry name" value="Peptidase_M20"/>
</dbReference>
<evidence type="ECO:0000259" key="8">
    <source>
        <dbReference type="Pfam" id="PF07687"/>
    </source>
</evidence>
<sequence>MVTLNPIQQLMARVATYRQSIIELQRQLVATEAVGPDNRGTGEMEKALLVQQWLEAMGLELERIDAPDARVPGGLRPNLAAVLHGGEGPRIWVVSHLDVVPPGSAELWSSDPWTLREDGDLIFGRGTQDNNAGLVSSLLGLRALLDLHISPPGQVGLLMVGDEETGSAFGLDFVLQARPELLRADDWIVVPDAGREDASLIQVAEKSQLWLRVEVRGRQAHASRPQQGVNALRVGARMIARLGEVTGRYQEEDKMFAPPKSTFEPTRIEPGVENVNTVPGRFVFYLDCRILPHYPFDEVKANLVQYFEGIAAEENAQAVVTPVQERPATRPTPKDSPVVVALRRLVQSVHGVEPEIGGIGGGTVAAFLRKRGIPAAVWATVAPTAHQPNEYAKVSNILKDAQVFALLFAGA</sequence>
<dbReference type="InterPro" id="IPR011650">
    <property type="entry name" value="Peptidase_M20_dimer"/>
</dbReference>
<dbReference type="Gene3D" id="3.30.70.360">
    <property type="match status" value="1"/>
</dbReference>
<feature type="domain" description="Peptidase M20 dimerisation" evidence="8">
    <location>
        <begin position="204"/>
        <end position="312"/>
    </location>
</feature>
<dbReference type="GO" id="GO:0016787">
    <property type="term" value="F:hydrolase activity"/>
    <property type="evidence" value="ECO:0007669"/>
    <property type="project" value="UniProtKB-KW"/>
</dbReference>
<evidence type="ECO:0000313" key="9">
    <source>
        <dbReference type="EMBL" id="BEQ16897.1"/>
    </source>
</evidence>
<accession>A0AAU9EKI9</accession>
<dbReference type="RefSeq" id="WP_338603397.1">
    <property type="nucleotide sequence ID" value="NZ_AP028679.1"/>
</dbReference>
<comment type="cofactor">
    <cofactor evidence="1">
        <name>Co(2+)</name>
        <dbReference type="ChEBI" id="CHEBI:48828"/>
    </cofactor>
</comment>
<keyword evidence="7" id="KW-0170">Cobalt</keyword>
<keyword evidence="9" id="KW-0032">Aminotransferase</keyword>
<dbReference type="SUPFAM" id="SSF55031">
    <property type="entry name" value="Bacterial exopeptidase dimerisation domain"/>
    <property type="match status" value="1"/>
</dbReference>
<dbReference type="GO" id="GO:0008483">
    <property type="term" value="F:transaminase activity"/>
    <property type="evidence" value="ECO:0007669"/>
    <property type="project" value="UniProtKB-KW"/>
</dbReference>